<dbReference type="EMBL" id="FIGZ01000038">
    <property type="protein sequence ID" value="CYV21780.1"/>
    <property type="molecule type" value="Genomic_DNA"/>
</dbReference>
<evidence type="ECO:0000313" key="1">
    <source>
        <dbReference type="EMBL" id="CYV21780.1"/>
    </source>
</evidence>
<accession>A0A0Z8HRD5</accession>
<reference evidence="1 2" key="1">
    <citation type="submission" date="2016-02" db="EMBL/GenBank/DDBJ databases">
        <authorList>
            <consortium name="Pathogen Informatics"/>
        </authorList>
    </citation>
    <scope>NUCLEOTIDE SEQUENCE [LARGE SCALE GENOMIC DNA]</scope>
    <source>
        <strain evidence="1 2">LSS44</strain>
    </source>
</reference>
<name>A0A0Z8HRD5_STRSU</name>
<evidence type="ECO:0008006" key="3">
    <source>
        <dbReference type="Google" id="ProtNLM"/>
    </source>
</evidence>
<evidence type="ECO:0000313" key="2">
    <source>
        <dbReference type="Proteomes" id="UP000072083"/>
    </source>
</evidence>
<dbReference type="RefSeq" id="WP_153600796.1">
    <property type="nucleotide sequence ID" value="NZ_CEEJ01000052.1"/>
</dbReference>
<proteinExistence type="predicted"/>
<protein>
    <recommendedName>
        <fullName evidence="3">Lipoprotein</fullName>
    </recommendedName>
</protein>
<sequence>MKKKLLRLGFVALSVLVLTACQVGTKEYLSVSFKKKILLLKLLQISMFTISLN</sequence>
<dbReference type="Proteomes" id="UP000072083">
    <property type="component" value="Unassembled WGS sequence"/>
</dbReference>
<dbReference type="AlphaFoldDB" id="A0A0Z8HRD5"/>
<gene>
    <name evidence="1" type="ORF">ERS132406_02090</name>
</gene>
<organism evidence="1 2">
    <name type="scientific">Streptococcus suis</name>
    <dbReference type="NCBI Taxonomy" id="1307"/>
    <lineage>
        <taxon>Bacteria</taxon>
        <taxon>Bacillati</taxon>
        <taxon>Bacillota</taxon>
        <taxon>Bacilli</taxon>
        <taxon>Lactobacillales</taxon>
        <taxon>Streptococcaceae</taxon>
        <taxon>Streptococcus</taxon>
    </lineage>
</organism>
<dbReference type="PROSITE" id="PS51257">
    <property type="entry name" value="PROKAR_LIPOPROTEIN"/>
    <property type="match status" value="1"/>
</dbReference>